<dbReference type="InterPro" id="IPR019734">
    <property type="entry name" value="TPR_rpt"/>
</dbReference>
<dbReference type="AlphaFoldDB" id="A0A3B1CEH6"/>
<dbReference type="PROSITE" id="PS50005">
    <property type="entry name" value="TPR"/>
    <property type="match status" value="1"/>
</dbReference>
<dbReference type="Pfam" id="PF13181">
    <property type="entry name" value="TPR_8"/>
    <property type="match status" value="2"/>
</dbReference>
<sequence length="142" mass="15438">MRYWITALVLLITCASGASAFEFKWPGDKGKAAEAKKAENLYREARSAYGSADYANTIKLSSEAIKLNPELAKAYGLRGKASKDMGDVDGAIKDLDHAIKLDPKLGEAYYTRAQTHEIMGDMEKAGADYKKGCSAGFRDACE</sequence>
<dbReference type="InterPro" id="IPR011990">
    <property type="entry name" value="TPR-like_helical_dom_sf"/>
</dbReference>
<dbReference type="SUPFAM" id="SSF48452">
    <property type="entry name" value="TPR-like"/>
    <property type="match status" value="1"/>
</dbReference>
<dbReference type="GO" id="GO:0009279">
    <property type="term" value="C:cell outer membrane"/>
    <property type="evidence" value="ECO:0007669"/>
    <property type="project" value="TreeGrafter"/>
</dbReference>
<protein>
    <submittedName>
        <fullName evidence="3">Uncharacterized protein</fullName>
    </submittedName>
</protein>
<dbReference type="PANTHER" id="PTHR44858:SF1">
    <property type="entry name" value="UDP-N-ACETYLGLUCOSAMINE--PEPTIDE N-ACETYLGLUCOSAMINYLTRANSFERASE SPINDLY-RELATED"/>
    <property type="match status" value="1"/>
</dbReference>
<evidence type="ECO:0000256" key="2">
    <source>
        <dbReference type="ARBA" id="ARBA00022803"/>
    </source>
</evidence>
<accession>A0A3B1CEH6</accession>
<dbReference type="InterPro" id="IPR050498">
    <property type="entry name" value="Ycf3"/>
</dbReference>
<dbReference type="SMART" id="SM00028">
    <property type="entry name" value="TPR"/>
    <property type="match status" value="3"/>
</dbReference>
<reference evidence="3" key="1">
    <citation type="submission" date="2018-06" db="EMBL/GenBank/DDBJ databases">
        <authorList>
            <person name="Zhirakovskaya E."/>
        </authorList>
    </citation>
    <scope>NUCLEOTIDE SEQUENCE</scope>
</reference>
<dbReference type="PANTHER" id="PTHR44858">
    <property type="entry name" value="TETRATRICOPEPTIDE REPEAT PROTEIN 6"/>
    <property type="match status" value="1"/>
</dbReference>
<dbReference type="GO" id="GO:0046813">
    <property type="term" value="P:receptor-mediated virion attachment to host cell"/>
    <property type="evidence" value="ECO:0007669"/>
    <property type="project" value="TreeGrafter"/>
</dbReference>
<dbReference type="EMBL" id="UOGB01000009">
    <property type="protein sequence ID" value="VAX15197.1"/>
    <property type="molecule type" value="Genomic_DNA"/>
</dbReference>
<keyword evidence="2" id="KW-0802">TPR repeat</keyword>
<dbReference type="Gene3D" id="1.25.40.10">
    <property type="entry name" value="Tetratricopeptide repeat domain"/>
    <property type="match status" value="1"/>
</dbReference>
<gene>
    <name evidence="3" type="ORF">MNBD_NITROSPINAE03-1860</name>
</gene>
<evidence type="ECO:0000256" key="1">
    <source>
        <dbReference type="ARBA" id="ARBA00022737"/>
    </source>
</evidence>
<evidence type="ECO:0000313" key="3">
    <source>
        <dbReference type="EMBL" id="VAX15197.1"/>
    </source>
</evidence>
<organism evidence="3">
    <name type="scientific">hydrothermal vent metagenome</name>
    <dbReference type="NCBI Taxonomy" id="652676"/>
    <lineage>
        <taxon>unclassified sequences</taxon>
        <taxon>metagenomes</taxon>
        <taxon>ecological metagenomes</taxon>
    </lineage>
</organism>
<proteinExistence type="predicted"/>
<keyword evidence="1" id="KW-0677">Repeat</keyword>
<name>A0A3B1CEH6_9ZZZZ</name>